<dbReference type="AlphaFoldDB" id="T2JW54"/>
<dbReference type="EMBL" id="CAQN01000949">
    <property type="protein sequence ID" value="CCQ69309.1"/>
    <property type="molecule type" value="Genomic_DNA"/>
</dbReference>
<dbReference type="Proteomes" id="UP000018130">
    <property type="component" value="Unassembled WGS sequence"/>
</dbReference>
<proteinExistence type="predicted"/>
<protein>
    <submittedName>
        <fullName evidence="1">Uncharacterized protein</fullName>
    </submittedName>
</protein>
<gene>
    <name evidence="1" type="ORF">CWATWH0402_6203</name>
</gene>
<reference evidence="1 2" key="2">
    <citation type="submission" date="2013-09" db="EMBL/GenBank/DDBJ databases">
        <title>Whole genome comparison of six Crocosphaera watsonii strains with differing phenotypes.</title>
        <authorList>
            <person name="Bench S.R."/>
            <person name="Heller P."/>
            <person name="Frank I."/>
            <person name="Arciniega M."/>
            <person name="Shilova I.N."/>
            <person name="Zehr J.P."/>
        </authorList>
    </citation>
    <scope>NUCLEOTIDE SEQUENCE [LARGE SCALE GENOMIC DNA]</scope>
    <source>
        <strain evidence="1 2">WH 0402</strain>
    </source>
</reference>
<evidence type="ECO:0000313" key="1">
    <source>
        <dbReference type="EMBL" id="CCQ69309.1"/>
    </source>
</evidence>
<sequence>MQQLETELAQLINRYFLLEILIALRNLCKIAHENNPGFHWDRDTDALTAAIERINN</sequence>
<comment type="caution">
    <text evidence="1">The sequence shown here is derived from an EMBL/GenBank/DDBJ whole genome shotgun (WGS) entry which is preliminary data.</text>
</comment>
<name>T2JW54_CROWT</name>
<reference evidence="1 2" key="1">
    <citation type="submission" date="2013-01" db="EMBL/GenBank/DDBJ databases">
        <authorList>
            <person name="Bench S."/>
        </authorList>
    </citation>
    <scope>NUCLEOTIDE SEQUENCE [LARGE SCALE GENOMIC DNA]</scope>
    <source>
        <strain evidence="1 2">WH 0402</strain>
    </source>
</reference>
<organism evidence="1 2">
    <name type="scientific">Crocosphaera watsonii WH 0402</name>
    <dbReference type="NCBI Taxonomy" id="1284629"/>
    <lineage>
        <taxon>Bacteria</taxon>
        <taxon>Bacillati</taxon>
        <taxon>Cyanobacteriota</taxon>
        <taxon>Cyanophyceae</taxon>
        <taxon>Oscillatoriophycideae</taxon>
        <taxon>Chroococcales</taxon>
        <taxon>Aphanothecaceae</taxon>
        <taxon>Crocosphaera</taxon>
    </lineage>
</organism>
<dbReference type="RefSeq" id="WP_156177852.1">
    <property type="nucleotide sequence ID" value="NZ_CAQN01000949.1"/>
</dbReference>
<accession>T2JW54</accession>
<evidence type="ECO:0000313" key="2">
    <source>
        <dbReference type="Proteomes" id="UP000018130"/>
    </source>
</evidence>